<feature type="domain" description="Glycosyltransferase 2-like" evidence="1">
    <location>
        <begin position="6"/>
        <end position="169"/>
    </location>
</feature>
<dbReference type="Proteomes" id="UP000095553">
    <property type="component" value="Unassembled WGS sequence"/>
</dbReference>
<dbReference type="Proteomes" id="UP001644750">
    <property type="component" value="Unassembled WGS sequence"/>
</dbReference>
<dbReference type="Pfam" id="PF00535">
    <property type="entry name" value="Glycos_transf_2"/>
    <property type="match status" value="1"/>
</dbReference>
<evidence type="ECO:0000313" key="5">
    <source>
        <dbReference type="Proteomes" id="UP000095553"/>
    </source>
</evidence>
<dbReference type="EMBL" id="CYXT01000007">
    <property type="protein sequence ID" value="CUM89016.1"/>
    <property type="molecule type" value="Genomic_DNA"/>
</dbReference>
<dbReference type="EMBL" id="JAAITB010000004">
    <property type="protein sequence ID" value="NSJ78498.1"/>
    <property type="molecule type" value="Genomic_DNA"/>
</dbReference>
<dbReference type="PANTHER" id="PTHR22916">
    <property type="entry name" value="GLYCOSYLTRANSFERASE"/>
    <property type="match status" value="1"/>
</dbReference>
<name>A0A173RAV8_ANAHA</name>
<sequence length="300" mass="35511">MKKVLILMATYNGAKYLDEQIQSLIEQKNVQVDILVRDDGSTDNTIEVLNKWKEQNKLEWYKGKHLNVQFGFYDLMERARTRDVDYLAFCDQDDVWDLDKLCIAVEKLEKLCNKSMPALYYCGQRLVDENMKFIADHKLNKYRNLRTRFVLSDIAGCTAVFNKALLYKVLEYKPTYMLMHDTWVLKVCLAVGGNVIVDPEPHMNYRQHGNNTVGLGKGIKSNLKQVRQYIEEYKVEEQMLELKKGYGKRIVPEYKKLVYYICNYKKNIKYRKKLLNKHYINFCNKGLNLTYFIKIMLNKL</sequence>
<dbReference type="RefSeq" id="WP_055072288.1">
    <property type="nucleotide sequence ID" value="NZ_CYXT01000007.1"/>
</dbReference>
<keyword evidence="7" id="KW-1185">Reference proteome</keyword>
<organism evidence="2 5">
    <name type="scientific">Anaerostipes hadrus</name>
    <dbReference type="NCBI Taxonomy" id="649756"/>
    <lineage>
        <taxon>Bacteria</taxon>
        <taxon>Bacillati</taxon>
        <taxon>Bacillota</taxon>
        <taxon>Clostridia</taxon>
        <taxon>Lachnospirales</taxon>
        <taxon>Lachnospiraceae</taxon>
        <taxon>Anaerostipes</taxon>
    </lineage>
</organism>
<evidence type="ECO:0000313" key="3">
    <source>
        <dbReference type="EMBL" id="CUM89016.1"/>
    </source>
</evidence>
<proteinExistence type="predicted"/>
<protein>
    <submittedName>
        <fullName evidence="4">Glycosyltransferase</fullName>
    </submittedName>
    <submittedName>
        <fullName evidence="2">Putative glycosyl transferase</fullName>
    </submittedName>
</protein>
<dbReference type="InterPro" id="IPR029044">
    <property type="entry name" value="Nucleotide-diphossugar_trans"/>
</dbReference>
<evidence type="ECO:0000259" key="1">
    <source>
        <dbReference type="Pfam" id="PF00535"/>
    </source>
</evidence>
<gene>
    <name evidence="3" type="ORF">ERS852425_01259</name>
    <name evidence="2" type="ORF">ERS852571_00369</name>
    <name evidence="4" type="ORF">G5A72_02605</name>
</gene>
<keyword evidence="2" id="KW-0808">Transferase</keyword>
<dbReference type="AlphaFoldDB" id="A0A173RAV8"/>
<reference evidence="5 6" key="1">
    <citation type="submission" date="2015-09" db="EMBL/GenBank/DDBJ databases">
        <authorList>
            <consortium name="Pathogen Informatics"/>
        </authorList>
    </citation>
    <scope>NUCLEOTIDE SEQUENCE [LARGE SCALE GENOMIC DNA]</scope>
    <source>
        <strain evidence="3 6">2789STDY5608868</strain>
        <strain evidence="2 5">2789STDY5834959</strain>
    </source>
</reference>
<dbReference type="EMBL" id="CYXY01000002">
    <property type="protein sequence ID" value="CUM75001.1"/>
    <property type="molecule type" value="Genomic_DNA"/>
</dbReference>
<reference evidence="4 7" key="2">
    <citation type="journal article" date="2020" name="Cell Host Microbe">
        <title>Functional and Genomic Variation between Human-Derived Isolates of Lachnospiraceae Reveals Inter- and Intra-Species Diversity.</title>
        <authorList>
            <person name="Sorbara M.T."/>
            <person name="Littmann E.R."/>
            <person name="Fontana E."/>
            <person name="Moody T.U."/>
            <person name="Kohout C.E."/>
            <person name="Gjonbalaj M."/>
            <person name="Eaton V."/>
            <person name="Seok R."/>
            <person name="Leiner I.M."/>
            <person name="Pamer E.G."/>
        </authorList>
    </citation>
    <scope>NUCLEOTIDE SEQUENCE [LARGE SCALE GENOMIC DNA]</scope>
    <source>
        <strain evidence="4 7">MSK.14.57</strain>
    </source>
</reference>
<dbReference type="GO" id="GO:0016758">
    <property type="term" value="F:hexosyltransferase activity"/>
    <property type="evidence" value="ECO:0007669"/>
    <property type="project" value="UniProtKB-ARBA"/>
</dbReference>
<dbReference type="Gene3D" id="3.90.550.10">
    <property type="entry name" value="Spore Coat Polysaccharide Biosynthesis Protein SpsA, Chain A"/>
    <property type="match status" value="1"/>
</dbReference>
<evidence type="ECO:0000313" key="4">
    <source>
        <dbReference type="EMBL" id="NSJ78498.1"/>
    </source>
</evidence>
<evidence type="ECO:0000313" key="2">
    <source>
        <dbReference type="EMBL" id="CUM75001.1"/>
    </source>
</evidence>
<evidence type="ECO:0000313" key="7">
    <source>
        <dbReference type="Proteomes" id="UP001644750"/>
    </source>
</evidence>
<dbReference type="PANTHER" id="PTHR22916:SF3">
    <property type="entry name" value="UDP-GLCNAC:BETAGAL BETA-1,3-N-ACETYLGLUCOSAMINYLTRANSFERASE-LIKE PROTEIN 1"/>
    <property type="match status" value="1"/>
</dbReference>
<reference evidence="4" key="3">
    <citation type="submission" date="2020-02" db="EMBL/GenBank/DDBJ databases">
        <authorList>
            <person name="Littmann E."/>
            <person name="Sorbara M."/>
        </authorList>
    </citation>
    <scope>NUCLEOTIDE SEQUENCE</scope>
    <source>
        <strain evidence="4">MSK.14.57</strain>
    </source>
</reference>
<dbReference type="InterPro" id="IPR001173">
    <property type="entry name" value="Glyco_trans_2-like"/>
</dbReference>
<dbReference type="SUPFAM" id="SSF53448">
    <property type="entry name" value="Nucleotide-diphospho-sugar transferases"/>
    <property type="match status" value="1"/>
</dbReference>
<accession>A0A173RAV8</accession>
<dbReference type="Proteomes" id="UP000095598">
    <property type="component" value="Unassembled WGS sequence"/>
</dbReference>
<evidence type="ECO:0000313" key="6">
    <source>
        <dbReference type="Proteomes" id="UP000095598"/>
    </source>
</evidence>